<dbReference type="InterPro" id="IPR009045">
    <property type="entry name" value="Zn_M74/Hedgehog-like"/>
</dbReference>
<keyword evidence="9" id="KW-0961">Cell wall biogenesis/degradation</keyword>
<dbReference type="CDD" id="cd14844">
    <property type="entry name" value="Zn-DD-carboxypeptidase_like"/>
    <property type="match status" value="1"/>
</dbReference>
<protein>
    <recommendedName>
        <fullName evidence="11">Murein endopeptidase K</fullName>
    </recommendedName>
</protein>
<dbReference type="InterPro" id="IPR010275">
    <property type="entry name" value="MepK"/>
</dbReference>
<dbReference type="SUPFAM" id="SSF55166">
    <property type="entry name" value="Hedgehog/DD-peptidase"/>
    <property type="match status" value="1"/>
</dbReference>
<dbReference type="Pfam" id="PF05951">
    <property type="entry name" value="Peptidase_M15_2"/>
    <property type="match status" value="1"/>
</dbReference>
<dbReference type="RefSeq" id="WP_085420169.1">
    <property type="nucleotide sequence ID" value="NZ_FXAF01000002.1"/>
</dbReference>
<dbReference type="GO" id="GO:0008237">
    <property type="term" value="F:metallopeptidase activity"/>
    <property type="evidence" value="ECO:0007669"/>
    <property type="project" value="UniProtKB-KW"/>
</dbReference>
<evidence type="ECO:0000256" key="8">
    <source>
        <dbReference type="ARBA" id="ARBA00023049"/>
    </source>
</evidence>
<dbReference type="GO" id="GO:0006508">
    <property type="term" value="P:proteolysis"/>
    <property type="evidence" value="ECO:0007669"/>
    <property type="project" value="UniProtKB-KW"/>
</dbReference>
<keyword evidence="7" id="KW-0862">Zinc</keyword>
<dbReference type="STRING" id="464029.SAMN02982989_4757"/>
<evidence type="ECO:0000313" key="13">
    <source>
        <dbReference type="EMBL" id="SMF05317.1"/>
    </source>
</evidence>
<feature type="region of interest" description="Disordered" evidence="12">
    <location>
        <begin position="276"/>
        <end position="315"/>
    </location>
</feature>
<dbReference type="PANTHER" id="PTHR37425">
    <property type="match status" value="1"/>
</dbReference>
<evidence type="ECO:0000256" key="11">
    <source>
        <dbReference type="ARBA" id="ARBA00093666"/>
    </source>
</evidence>
<evidence type="ECO:0000256" key="3">
    <source>
        <dbReference type="ARBA" id="ARBA00022670"/>
    </source>
</evidence>
<dbReference type="GO" id="GO:0046872">
    <property type="term" value="F:metal ion binding"/>
    <property type="evidence" value="ECO:0007669"/>
    <property type="project" value="UniProtKB-KW"/>
</dbReference>
<feature type="compositionally biased region" description="Low complexity" evidence="12">
    <location>
        <begin position="290"/>
        <end position="307"/>
    </location>
</feature>
<evidence type="ECO:0000256" key="2">
    <source>
        <dbReference type="ARBA" id="ARBA00004776"/>
    </source>
</evidence>
<accession>A0A1X7CYN1</accession>
<keyword evidence="5" id="KW-0732">Signal</keyword>
<dbReference type="Gene3D" id="3.30.1380.10">
    <property type="match status" value="1"/>
</dbReference>
<evidence type="ECO:0000313" key="14">
    <source>
        <dbReference type="Proteomes" id="UP000192903"/>
    </source>
</evidence>
<reference evidence="14" key="1">
    <citation type="submission" date="2017-04" db="EMBL/GenBank/DDBJ databases">
        <authorList>
            <person name="Varghese N."/>
            <person name="Submissions S."/>
        </authorList>
    </citation>
    <scope>NUCLEOTIDE SEQUENCE [LARGE SCALE GENOMIC DNA]</scope>
    <source>
        <strain evidence="14">B4P</strain>
    </source>
</reference>
<evidence type="ECO:0000256" key="9">
    <source>
        <dbReference type="ARBA" id="ARBA00023316"/>
    </source>
</evidence>
<keyword evidence="14" id="KW-1185">Reference proteome</keyword>
<evidence type="ECO:0000256" key="4">
    <source>
        <dbReference type="ARBA" id="ARBA00022723"/>
    </source>
</evidence>
<keyword evidence="3" id="KW-0645">Protease</keyword>
<comment type="cofactor">
    <cofactor evidence="1">
        <name>Zn(2+)</name>
        <dbReference type="ChEBI" id="CHEBI:29105"/>
    </cofactor>
</comment>
<dbReference type="AlphaFoldDB" id="A0A1X7CYN1"/>
<dbReference type="PANTHER" id="PTHR37425:SF1">
    <property type="entry name" value="OUTER MEMBRANE PROTEIN"/>
    <property type="match status" value="1"/>
</dbReference>
<keyword evidence="4" id="KW-0479">Metal-binding</keyword>
<comment type="pathway">
    <text evidence="2">Cell wall biogenesis; cell wall polysaccharide biosynthesis.</text>
</comment>
<evidence type="ECO:0000256" key="10">
    <source>
        <dbReference type="ARBA" id="ARBA00093448"/>
    </source>
</evidence>
<dbReference type="Proteomes" id="UP000192903">
    <property type="component" value="Unassembled WGS sequence"/>
</dbReference>
<dbReference type="EMBL" id="FXAF01000002">
    <property type="protein sequence ID" value="SMF05317.1"/>
    <property type="molecule type" value="Genomic_DNA"/>
</dbReference>
<organism evidence="13 14">
    <name type="scientific">Xaviernesmea oryzae</name>
    <dbReference type="NCBI Taxonomy" id="464029"/>
    <lineage>
        <taxon>Bacteria</taxon>
        <taxon>Pseudomonadati</taxon>
        <taxon>Pseudomonadota</taxon>
        <taxon>Alphaproteobacteria</taxon>
        <taxon>Hyphomicrobiales</taxon>
        <taxon>Rhizobiaceae</taxon>
        <taxon>Rhizobium/Agrobacterium group</taxon>
        <taxon>Xaviernesmea</taxon>
    </lineage>
</organism>
<proteinExistence type="inferred from homology"/>
<sequence length="631" mass="65715">MPDQYAKETPSGEKARGGKAGLFKTLARRVAAAALLVLTALPALSLSAAEAAAETRSLKLYFVHTGEKAVITFKRNGRYDQKGLAQINQFLRDWRKNEPAKMDPRLFDLVWEVYRRSGASDYIHVVSAYRSPATNNMLRTRSRNTGVAKNSQHMLGKAMDFYIPGVKLSTLRALAMQMQVGGVGYYPRSGSPFVHLDVGGVRAWPRMTRQELVQIFPKGNTIHLPADGKPLPGYEQALADYKKRVSSSSIQVASTAGGSIRGDSERKRQPNLLAFLFGGGGADEEEDNAESSAPAVAQRPAPAQRPAAQEDEGAAAPVMVASASPQQQPENIAAPVPLSRPAFRSDAAPGGGLATALYSPARNAAQEALAMQTSAPANAPQQPGAETFADLSGYNIPVPTLLGPRGFKGDAENGVMTASVDPMPALENMASIPLPAHRPDTSAAPALAAASPGTEEEQELTPALVAALAQSVEQTRPIVPPARPALAATAPVPQPPATAAAKPAPAQRPVETAAVSPKVIHPSAGRAMQFGDGFDAPKAPVAAAVAPVASKGGRTAQPAAAKPAAGALTGDMLAKWALNNNRPDAAASMKAPRVVSRTLNSEYSAAYSGGGFKPVTAAAAVDPGRFSGPAR</sequence>
<comment type="similarity">
    <text evidence="10">Belongs to the peptidase M15 family.</text>
</comment>
<gene>
    <name evidence="13" type="ORF">SAMN02982989_4757</name>
</gene>
<evidence type="ECO:0000256" key="7">
    <source>
        <dbReference type="ARBA" id="ARBA00022833"/>
    </source>
</evidence>
<feature type="region of interest" description="Disordered" evidence="12">
    <location>
        <begin position="489"/>
        <end position="508"/>
    </location>
</feature>
<evidence type="ECO:0000256" key="5">
    <source>
        <dbReference type="ARBA" id="ARBA00022729"/>
    </source>
</evidence>
<evidence type="ECO:0000256" key="1">
    <source>
        <dbReference type="ARBA" id="ARBA00001947"/>
    </source>
</evidence>
<evidence type="ECO:0000256" key="6">
    <source>
        <dbReference type="ARBA" id="ARBA00022801"/>
    </source>
</evidence>
<keyword evidence="6" id="KW-0378">Hydrolase</keyword>
<keyword evidence="8" id="KW-0482">Metalloprotease</keyword>
<evidence type="ECO:0000256" key="12">
    <source>
        <dbReference type="SAM" id="MobiDB-lite"/>
    </source>
</evidence>
<name>A0A1X7CYN1_9HYPH</name>
<dbReference type="GO" id="GO:0071555">
    <property type="term" value="P:cell wall organization"/>
    <property type="evidence" value="ECO:0007669"/>
    <property type="project" value="UniProtKB-KW"/>
</dbReference>